<reference evidence="13 14" key="1">
    <citation type="submission" date="2019-09" db="EMBL/GenBank/DDBJ databases">
        <title>Bird 10,000 Genomes (B10K) Project - Family phase.</title>
        <authorList>
            <person name="Zhang G."/>
        </authorList>
    </citation>
    <scope>NUCLEOTIDE SEQUENCE [LARGE SCALE GENOMIC DNA]</scope>
    <source>
        <strain evidence="13">B10K-MSB-37135</strain>
        <tissue evidence="13">Heart</tissue>
    </source>
</reference>
<evidence type="ECO:0000256" key="1">
    <source>
        <dbReference type="ARBA" id="ARBA00004648"/>
    </source>
</evidence>
<keyword evidence="14" id="KW-1185">Reference proteome</keyword>
<organism evidence="13 14">
    <name type="scientific">Crypturellus undulatus</name>
    <dbReference type="NCBI Taxonomy" id="48396"/>
    <lineage>
        <taxon>Eukaryota</taxon>
        <taxon>Metazoa</taxon>
        <taxon>Chordata</taxon>
        <taxon>Craniata</taxon>
        <taxon>Vertebrata</taxon>
        <taxon>Euteleostomi</taxon>
        <taxon>Archelosauria</taxon>
        <taxon>Archosauria</taxon>
        <taxon>Dinosauria</taxon>
        <taxon>Saurischia</taxon>
        <taxon>Theropoda</taxon>
        <taxon>Coelurosauria</taxon>
        <taxon>Aves</taxon>
        <taxon>Palaeognathae</taxon>
        <taxon>Tinamiformes</taxon>
        <taxon>Tinamidae</taxon>
        <taxon>Crypturellus</taxon>
    </lineage>
</organism>
<comment type="similarity">
    <text evidence="2">Belongs to the glycosyl hydrolase 63 family.</text>
</comment>
<evidence type="ECO:0000256" key="11">
    <source>
        <dbReference type="ARBA" id="ARBA00038888"/>
    </source>
</evidence>
<comment type="caution">
    <text evidence="13">The sequence shown here is derived from an EMBL/GenBank/DDBJ whole genome shotgun (WGS) entry which is preliminary data.</text>
</comment>
<proteinExistence type="inferred from homology"/>
<evidence type="ECO:0000259" key="12">
    <source>
        <dbReference type="Pfam" id="PF03200"/>
    </source>
</evidence>
<dbReference type="Proteomes" id="UP000534426">
    <property type="component" value="Unassembled WGS sequence"/>
</dbReference>
<evidence type="ECO:0000256" key="8">
    <source>
        <dbReference type="ARBA" id="ARBA00023136"/>
    </source>
</evidence>
<sequence length="122" mass="13742">ERRFEDTFALASKGFTPAQQHFAQAALSNLLGGIGYFHGRSVLQSEHTEEPVLSAEGSLFTAVPSRSFFPRGFLWDEGFHQLLVARWDTALSRDVLAHWLDLMNADGWIPREQILGDEARAR</sequence>
<evidence type="ECO:0000313" key="14">
    <source>
        <dbReference type="Proteomes" id="UP000534426"/>
    </source>
</evidence>
<keyword evidence="7" id="KW-1133">Transmembrane helix</keyword>
<feature type="domain" description="Glycosyl hydrolase family 63 C-terminal" evidence="12">
    <location>
        <begin position="1"/>
        <end position="122"/>
    </location>
</feature>
<dbReference type="InterPro" id="IPR031335">
    <property type="entry name" value="Glyco_hydro_63_C"/>
</dbReference>
<keyword evidence="8" id="KW-0472">Membrane</keyword>
<dbReference type="EMBL" id="VWPW01020486">
    <property type="protein sequence ID" value="NWJ06517.1"/>
    <property type="molecule type" value="Genomic_DNA"/>
</dbReference>
<evidence type="ECO:0000256" key="9">
    <source>
        <dbReference type="ARBA" id="ARBA00023180"/>
    </source>
</evidence>
<dbReference type="PANTHER" id="PTHR10412">
    <property type="entry name" value="MANNOSYL-OLIGOSACCHARIDE GLUCOSIDASE"/>
    <property type="match status" value="1"/>
</dbReference>
<dbReference type="Pfam" id="PF03200">
    <property type="entry name" value="Glyco_hydro_63"/>
    <property type="match status" value="1"/>
</dbReference>
<comment type="subcellular location">
    <subcellularLocation>
        <location evidence="1">Endoplasmic reticulum membrane</location>
        <topology evidence="1">Single-pass type II membrane protein</topology>
    </subcellularLocation>
</comment>
<evidence type="ECO:0000256" key="4">
    <source>
        <dbReference type="ARBA" id="ARBA00022801"/>
    </source>
</evidence>
<keyword evidence="5" id="KW-0256">Endoplasmic reticulum</keyword>
<evidence type="ECO:0000256" key="6">
    <source>
        <dbReference type="ARBA" id="ARBA00022968"/>
    </source>
</evidence>
<evidence type="ECO:0000256" key="3">
    <source>
        <dbReference type="ARBA" id="ARBA00022692"/>
    </source>
</evidence>
<keyword evidence="9" id="KW-0325">Glycoprotein</keyword>
<dbReference type="GO" id="GO:0004573">
    <property type="term" value="F:Glc3Man9GlcNAc2 oligosaccharide glucosidase activity"/>
    <property type="evidence" value="ECO:0007669"/>
    <property type="project" value="UniProtKB-EC"/>
</dbReference>
<dbReference type="GO" id="GO:0005789">
    <property type="term" value="C:endoplasmic reticulum membrane"/>
    <property type="evidence" value="ECO:0007669"/>
    <property type="project" value="UniProtKB-SubCell"/>
</dbReference>
<dbReference type="InterPro" id="IPR012341">
    <property type="entry name" value="6hp_glycosidase-like_sf"/>
</dbReference>
<dbReference type="EC" id="3.2.1.106" evidence="11"/>
<evidence type="ECO:0000256" key="2">
    <source>
        <dbReference type="ARBA" id="ARBA00010833"/>
    </source>
</evidence>
<keyword evidence="10" id="KW-0326">Glycosidase</keyword>
<evidence type="ECO:0000256" key="5">
    <source>
        <dbReference type="ARBA" id="ARBA00022824"/>
    </source>
</evidence>
<name>A0A7K4LRL1_9AVES</name>
<evidence type="ECO:0000256" key="10">
    <source>
        <dbReference type="ARBA" id="ARBA00023295"/>
    </source>
</evidence>
<feature type="non-terminal residue" evidence="13">
    <location>
        <position position="122"/>
    </location>
</feature>
<dbReference type="InterPro" id="IPR008928">
    <property type="entry name" value="6-hairpin_glycosidase_sf"/>
</dbReference>
<feature type="non-terminal residue" evidence="13">
    <location>
        <position position="1"/>
    </location>
</feature>
<evidence type="ECO:0000256" key="7">
    <source>
        <dbReference type="ARBA" id="ARBA00022989"/>
    </source>
</evidence>
<dbReference type="GO" id="GO:0006487">
    <property type="term" value="P:protein N-linked glycosylation"/>
    <property type="evidence" value="ECO:0007669"/>
    <property type="project" value="TreeGrafter"/>
</dbReference>
<evidence type="ECO:0000313" key="13">
    <source>
        <dbReference type="EMBL" id="NWJ06517.1"/>
    </source>
</evidence>
<dbReference type="InterPro" id="IPR004888">
    <property type="entry name" value="Glycoside_hydrolase_63"/>
</dbReference>
<keyword evidence="4" id="KW-0378">Hydrolase</keyword>
<gene>
    <name evidence="13" type="primary">Mogs</name>
    <name evidence="13" type="ORF">CRYUND_R15218</name>
</gene>
<dbReference type="PANTHER" id="PTHR10412:SF11">
    <property type="entry name" value="MANNOSYL-OLIGOSACCHARIDE GLUCOSIDASE"/>
    <property type="match status" value="1"/>
</dbReference>
<dbReference type="GO" id="GO:0009311">
    <property type="term" value="P:oligosaccharide metabolic process"/>
    <property type="evidence" value="ECO:0007669"/>
    <property type="project" value="InterPro"/>
</dbReference>
<keyword evidence="6" id="KW-0735">Signal-anchor</keyword>
<dbReference type="AlphaFoldDB" id="A0A7K4LRL1"/>
<accession>A0A7K4LRL1</accession>
<protein>
    <recommendedName>
        <fullName evidence="11">mannosyl-oligosaccharide glucosidase</fullName>
        <ecNumber evidence="11">3.2.1.106</ecNumber>
    </recommendedName>
</protein>
<dbReference type="Gene3D" id="1.50.10.10">
    <property type="match status" value="1"/>
</dbReference>
<keyword evidence="3" id="KW-0812">Transmembrane</keyword>
<dbReference type="SUPFAM" id="SSF48208">
    <property type="entry name" value="Six-hairpin glycosidases"/>
    <property type="match status" value="1"/>
</dbReference>